<gene>
    <name evidence="1" type="ORF">AVEN_33341_1</name>
</gene>
<dbReference type="Proteomes" id="UP000499080">
    <property type="component" value="Unassembled WGS sequence"/>
</dbReference>
<accession>A0A4Y2WQA6</accession>
<organism evidence="1 2">
    <name type="scientific">Araneus ventricosus</name>
    <name type="common">Orbweaver spider</name>
    <name type="synonym">Epeira ventricosa</name>
    <dbReference type="NCBI Taxonomy" id="182803"/>
    <lineage>
        <taxon>Eukaryota</taxon>
        <taxon>Metazoa</taxon>
        <taxon>Ecdysozoa</taxon>
        <taxon>Arthropoda</taxon>
        <taxon>Chelicerata</taxon>
        <taxon>Arachnida</taxon>
        <taxon>Araneae</taxon>
        <taxon>Araneomorphae</taxon>
        <taxon>Entelegynae</taxon>
        <taxon>Araneoidea</taxon>
        <taxon>Araneidae</taxon>
        <taxon>Araneus</taxon>
    </lineage>
</organism>
<keyword evidence="2" id="KW-1185">Reference proteome</keyword>
<evidence type="ECO:0000313" key="2">
    <source>
        <dbReference type="Proteomes" id="UP000499080"/>
    </source>
</evidence>
<dbReference type="AlphaFoldDB" id="A0A4Y2WQA6"/>
<evidence type="ECO:0000313" key="1">
    <source>
        <dbReference type="EMBL" id="GBO39349.1"/>
    </source>
</evidence>
<comment type="caution">
    <text evidence="1">The sequence shown here is derived from an EMBL/GenBank/DDBJ whole genome shotgun (WGS) entry which is preliminary data.</text>
</comment>
<reference evidence="1 2" key="1">
    <citation type="journal article" date="2019" name="Sci. Rep.">
        <title>Orb-weaving spider Araneus ventricosus genome elucidates the spidroin gene catalogue.</title>
        <authorList>
            <person name="Kono N."/>
            <person name="Nakamura H."/>
            <person name="Ohtoshi R."/>
            <person name="Moran D.A.P."/>
            <person name="Shinohara A."/>
            <person name="Yoshida Y."/>
            <person name="Fujiwara M."/>
            <person name="Mori M."/>
            <person name="Tomita M."/>
            <person name="Arakawa K."/>
        </authorList>
    </citation>
    <scope>NUCLEOTIDE SEQUENCE [LARGE SCALE GENOMIC DNA]</scope>
</reference>
<proteinExistence type="predicted"/>
<sequence length="137" mass="15234">MLLYASVTTLEKKGGGKVDRDIDTLLGSIYISTPLVTKKDIYGSCGSPEPLPHCRRNWCREIKCSGGEDVMGSGLGCPDSTGNAVRVLLVPKYNSKSEQQPIVYVRQFKVIDNFRDLLSFLPHSFCCKRRTRRGAGY</sequence>
<dbReference type="EMBL" id="BGPR01064362">
    <property type="protein sequence ID" value="GBO39349.1"/>
    <property type="molecule type" value="Genomic_DNA"/>
</dbReference>
<protein>
    <submittedName>
        <fullName evidence="1">Uncharacterized protein</fullName>
    </submittedName>
</protein>
<name>A0A4Y2WQA6_ARAVE</name>